<comment type="cofactor">
    <cofactor evidence="1">
        <name>pyridoxal 5'-phosphate</name>
        <dbReference type="ChEBI" id="CHEBI:597326"/>
    </cofactor>
</comment>
<evidence type="ECO:0000313" key="6">
    <source>
        <dbReference type="Proteomes" id="UP000233256"/>
    </source>
</evidence>
<accession>A0A2N1PS01</accession>
<keyword evidence="3" id="KW-0663">Pyridoxal phosphate</keyword>
<comment type="similarity">
    <text evidence="2">Belongs to the threonine aldolase family.</text>
</comment>
<dbReference type="Gene3D" id="3.40.640.10">
    <property type="entry name" value="Type I PLP-dependent aspartate aminotransferase-like (Major domain)"/>
    <property type="match status" value="1"/>
</dbReference>
<evidence type="ECO:0000256" key="2">
    <source>
        <dbReference type="ARBA" id="ARBA00006966"/>
    </source>
</evidence>
<evidence type="ECO:0000256" key="1">
    <source>
        <dbReference type="ARBA" id="ARBA00001933"/>
    </source>
</evidence>
<evidence type="ECO:0000256" key="3">
    <source>
        <dbReference type="ARBA" id="ARBA00022898"/>
    </source>
</evidence>
<dbReference type="GO" id="GO:0006520">
    <property type="term" value="P:amino acid metabolic process"/>
    <property type="evidence" value="ECO:0007669"/>
    <property type="project" value="InterPro"/>
</dbReference>
<sequence length="345" mass="38107">MNHLFASDNCSGVHPVIMSSITSANIGHDLPYGEDSFTLELNCWAGKTFGNQSLIYPVLTGTGANVLSISSCTRPFNSIICADTAHLNIDECGSPERFAGTKTIAIQNRNGKVIPENLLPALSGFGFQHHSQPALLTISEATEFGTLYSPDEIRILADIVHDRGMLLHMDGARIANAAAALNTGLRELTTDAGVDILSLGGTKNGLMYGECVVFTNPEPAMNFPYIRKQAMQLASKTRYISAQLLALYDSDLWLKNAESANRAAIELKSRLEKLPWVTLTKPVQTNMVFAVIPAEIRERLLEKRFFYVWDETTGEVRWMTSWDTNSENIDEFVRDLVKASKCQKN</sequence>
<dbReference type="AlphaFoldDB" id="A0A2N1PS01"/>
<dbReference type="EMBL" id="PGXC01000003">
    <property type="protein sequence ID" value="PKK91115.1"/>
    <property type="molecule type" value="Genomic_DNA"/>
</dbReference>
<feature type="domain" description="Aromatic amino acid beta-eliminating lyase/threonine aldolase" evidence="4">
    <location>
        <begin position="5"/>
        <end position="290"/>
    </location>
</feature>
<dbReference type="Proteomes" id="UP000233256">
    <property type="component" value="Unassembled WGS sequence"/>
</dbReference>
<dbReference type="PANTHER" id="PTHR48097:SF5">
    <property type="entry name" value="LOW SPECIFICITY L-THREONINE ALDOLASE"/>
    <property type="match status" value="1"/>
</dbReference>
<evidence type="ECO:0000259" key="4">
    <source>
        <dbReference type="Pfam" id="PF01212"/>
    </source>
</evidence>
<dbReference type="InterPro" id="IPR015424">
    <property type="entry name" value="PyrdxlP-dep_Trfase"/>
</dbReference>
<dbReference type="Pfam" id="PF01212">
    <property type="entry name" value="Beta_elim_lyase"/>
    <property type="match status" value="1"/>
</dbReference>
<name>A0A2N1PS01_9BACT</name>
<organism evidence="5 6">
    <name type="scientific">Candidatus Wallbacteria bacterium HGW-Wallbacteria-1</name>
    <dbReference type="NCBI Taxonomy" id="2013854"/>
    <lineage>
        <taxon>Bacteria</taxon>
        <taxon>Candidatus Walliibacteriota</taxon>
    </lineage>
</organism>
<proteinExistence type="inferred from homology"/>
<comment type="caution">
    <text evidence="5">The sequence shown here is derived from an EMBL/GenBank/DDBJ whole genome shotgun (WGS) entry which is preliminary data.</text>
</comment>
<dbReference type="InterPro" id="IPR001597">
    <property type="entry name" value="ArAA_b-elim_lyase/Thr_aldolase"/>
</dbReference>
<dbReference type="Gene3D" id="3.90.1150.10">
    <property type="entry name" value="Aspartate Aminotransferase, domain 1"/>
    <property type="match status" value="1"/>
</dbReference>
<dbReference type="GO" id="GO:0016829">
    <property type="term" value="F:lyase activity"/>
    <property type="evidence" value="ECO:0007669"/>
    <property type="project" value="InterPro"/>
</dbReference>
<gene>
    <name evidence="5" type="ORF">CVV64_04920</name>
</gene>
<dbReference type="SUPFAM" id="SSF53383">
    <property type="entry name" value="PLP-dependent transferases"/>
    <property type="match status" value="1"/>
</dbReference>
<reference evidence="5 6" key="1">
    <citation type="journal article" date="2017" name="ISME J.">
        <title>Potential for microbial H2 and metal transformations associated with novel bacteria and archaea in deep terrestrial subsurface sediments.</title>
        <authorList>
            <person name="Hernsdorf A.W."/>
            <person name="Amano Y."/>
            <person name="Miyakawa K."/>
            <person name="Ise K."/>
            <person name="Suzuki Y."/>
            <person name="Anantharaman K."/>
            <person name="Probst A."/>
            <person name="Burstein D."/>
            <person name="Thomas B.C."/>
            <person name="Banfield J.F."/>
        </authorList>
    </citation>
    <scope>NUCLEOTIDE SEQUENCE [LARGE SCALE GENOMIC DNA]</scope>
    <source>
        <strain evidence="5">HGW-Wallbacteria-1</strain>
    </source>
</reference>
<protein>
    <submittedName>
        <fullName evidence="5">Threonine aldolase</fullName>
    </submittedName>
</protein>
<dbReference type="PANTHER" id="PTHR48097">
    <property type="entry name" value="L-THREONINE ALDOLASE-RELATED"/>
    <property type="match status" value="1"/>
</dbReference>
<dbReference type="InterPro" id="IPR015421">
    <property type="entry name" value="PyrdxlP-dep_Trfase_major"/>
</dbReference>
<evidence type="ECO:0000313" key="5">
    <source>
        <dbReference type="EMBL" id="PKK91115.1"/>
    </source>
</evidence>
<dbReference type="InterPro" id="IPR015422">
    <property type="entry name" value="PyrdxlP-dep_Trfase_small"/>
</dbReference>